<dbReference type="Pfam" id="PF00343">
    <property type="entry name" value="Phosphorylase"/>
    <property type="match status" value="1"/>
</dbReference>
<dbReference type="RefSeq" id="WP_192819370.1">
    <property type="nucleotide sequence ID" value="NZ_CP062310.1"/>
</dbReference>
<dbReference type="InterPro" id="IPR000811">
    <property type="entry name" value="Glyco_trans_35"/>
</dbReference>
<dbReference type="EMBL" id="CP062310">
    <property type="protein sequence ID" value="QOJ79398.1"/>
    <property type="molecule type" value="Genomic_DNA"/>
</dbReference>
<proteinExistence type="inferred from homology"/>
<dbReference type="SUPFAM" id="SSF53756">
    <property type="entry name" value="UDP-Glycosyltransferase/glycogen phosphorylase"/>
    <property type="match status" value="1"/>
</dbReference>
<dbReference type="Proteomes" id="UP000594121">
    <property type="component" value="Chromosome"/>
</dbReference>
<dbReference type="KEGG" id="thel:IG193_02750"/>
<evidence type="ECO:0000313" key="3">
    <source>
        <dbReference type="Proteomes" id="UP000594121"/>
    </source>
</evidence>
<organism evidence="2 3">
    <name type="scientific">Infirmifilum lucidum</name>
    <dbReference type="NCBI Taxonomy" id="2776706"/>
    <lineage>
        <taxon>Archaea</taxon>
        <taxon>Thermoproteota</taxon>
        <taxon>Thermoprotei</taxon>
        <taxon>Thermofilales</taxon>
        <taxon>Thermofilaceae</taxon>
        <taxon>Infirmifilum</taxon>
    </lineage>
</organism>
<dbReference type="InParanoid" id="A0A7L9FHU0"/>
<dbReference type="GO" id="GO:0008184">
    <property type="term" value="F:glycogen phosphorylase activity"/>
    <property type="evidence" value="ECO:0007669"/>
    <property type="project" value="InterPro"/>
</dbReference>
<evidence type="ECO:0000256" key="1">
    <source>
        <dbReference type="ARBA" id="ARBA00006047"/>
    </source>
</evidence>
<dbReference type="GO" id="GO:0005975">
    <property type="term" value="P:carbohydrate metabolic process"/>
    <property type="evidence" value="ECO:0007669"/>
    <property type="project" value="InterPro"/>
</dbReference>
<dbReference type="Gene3D" id="3.40.50.2000">
    <property type="entry name" value="Glycogen Phosphorylase B"/>
    <property type="match status" value="1"/>
</dbReference>
<gene>
    <name evidence="2" type="ORF">IG193_02750</name>
</gene>
<dbReference type="GeneID" id="59148780"/>
<accession>A0A7L9FHU0</accession>
<name>A0A7L9FHU0_9CREN</name>
<dbReference type="FunCoup" id="A0A7L9FHU0">
    <property type="interactions" value="6"/>
</dbReference>
<dbReference type="InterPro" id="IPR052182">
    <property type="entry name" value="Glycogen/Maltodextrin_Phosph"/>
</dbReference>
<evidence type="ECO:0000313" key="2">
    <source>
        <dbReference type="EMBL" id="QOJ79398.1"/>
    </source>
</evidence>
<sequence>MSDDAIVSITPEIALDEGYTYAGGLGVLEGDKFYTAARLGLNYYVLTLLYRGGYVDYDFDADGTPVPRAQPQPQSFLGGLQKCCELELKLKGESASVVAWQYRRGSASVIFFDPQAPEWAIHLTDRLFIEKDLPERFLKYVLLARASAEYIKEVLDPESIRYVDLQEAYTAFLPLILRLPGRYRLIVHTPGPWGHPAFPRDFFEKEFGYKMIEEKVVLTTLGAIMSGEVIMVSAKHYDIMRRVIPHLLEKARFVTNGIDLERWMHRRIREKYEKGELNSESFSSSKSEARGDLARLVNAKKPVQAIKDRAVIVWARRLTKYKRPYFVTRLVEELRDEAVFVLGGKAHPEDKEGLQFMKAFKELEKKYSNVVYFHDYDVGKARVILAGGDILLFTPFSGWEASGTSFMKAAVNGTVPIASRDGAAVELITDGVNGWLFGHDIRDLVDFGRDPRVAEIDAREYEELEAKLQKALDLFNSDREGFQTIALSSILTFAPRVDMKRVLREYYPDFVK</sequence>
<reference evidence="2 3" key="1">
    <citation type="submission" date="2020-10" db="EMBL/GenBank/DDBJ databases">
        <title>Thermofilum lucidum 3507LT sp. nov. a novel member of Thermofilaceae family isolated from Chile hot spring, and proposal of description order Thermofilales.</title>
        <authorList>
            <person name="Zayulina K.S."/>
            <person name="Elcheninov A.G."/>
            <person name="Toshchakov S.V."/>
            <person name="Kublanov I.V."/>
        </authorList>
    </citation>
    <scope>NUCLEOTIDE SEQUENCE [LARGE SCALE GENOMIC DNA]</scope>
    <source>
        <strain evidence="2 3">3507LT</strain>
    </source>
</reference>
<comment type="similarity">
    <text evidence="1">Belongs to the glycogen phosphorylase family.</text>
</comment>
<keyword evidence="3" id="KW-1185">Reference proteome</keyword>
<dbReference type="PANTHER" id="PTHR42655:SF1">
    <property type="entry name" value="GLYCOGEN PHOSPHORYLASE"/>
    <property type="match status" value="1"/>
</dbReference>
<dbReference type="AlphaFoldDB" id="A0A7L9FHU0"/>
<protein>
    <submittedName>
        <fullName evidence="2">Glycogen/starch/alpha-glucan phosphorylase</fullName>
    </submittedName>
</protein>
<dbReference type="PANTHER" id="PTHR42655">
    <property type="entry name" value="GLYCOGEN PHOSPHORYLASE"/>
    <property type="match status" value="1"/>
</dbReference>